<dbReference type="InterPro" id="IPR008993">
    <property type="entry name" value="TIMP-like_OB-fold"/>
</dbReference>
<protein>
    <recommendedName>
        <fullName evidence="5">Tissue inhibitor of metalloproteinase</fullName>
    </recommendedName>
</protein>
<dbReference type="Proteomes" id="UP001597326">
    <property type="component" value="Unassembled WGS sequence"/>
</dbReference>
<comment type="caution">
    <text evidence="3">The sequence shown here is derived from an EMBL/GenBank/DDBJ whole genome shotgun (WGS) entry which is preliminary data.</text>
</comment>
<keyword evidence="1" id="KW-0812">Transmembrane</keyword>
<dbReference type="Gene3D" id="2.40.50.120">
    <property type="match status" value="1"/>
</dbReference>
<dbReference type="EMBL" id="JBHUFZ010000008">
    <property type="protein sequence ID" value="MFD1889188.1"/>
    <property type="molecule type" value="Genomic_DNA"/>
</dbReference>
<evidence type="ECO:0008006" key="5">
    <source>
        <dbReference type="Google" id="ProtNLM"/>
    </source>
</evidence>
<accession>A0ABW4RUW2</accession>
<keyword evidence="1" id="KW-0472">Membrane</keyword>
<feature type="signal peptide" evidence="2">
    <location>
        <begin position="1"/>
        <end position="20"/>
    </location>
</feature>
<dbReference type="SUPFAM" id="SSF50242">
    <property type="entry name" value="TIMP-like"/>
    <property type="match status" value="1"/>
</dbReference>
<organism evidence="3 4">
    <name type="scientific">Luteococcus peritonei</name>
    <dbReference type="NCBI Taxonomy" id="88874"/>
    <lineage>
        <taxon>Bacteria</taxon>
        <taxon>Bacillati</taxon>
        <taxon>Actinomycetota</taxon>
        <taxon>Actinomycetes</taxon>
        <taxon>Propionibacteriales</taxon>
        <taxon>Propionibacteriaceae</taxon>
        <taxon>Luteococcus</taxon>
    </lineage>
</organism>
<sequence length="193" mass="19499">MRRILRILVACLVLGGGVLAGGSPPACACSCPEFSTRQKVERADLVARARVVEVTEPAAVDSGATRTYRLELERLYQGSSPVATQVTSSAQGASCGLEGISPGDDIVLFATGSEGDWKASLCGGTTRADARASGGDVTVLAEVEQLLGSGSTPSPTVAAAPAPAGIRGPVGLPLVGVSLLIGLGLALAVFRRR</sequence>
<evidence type="ECO:0000313" key="4">
    <source>
        <dbReference type="Proteomes" id="UP001597326"/>
    </source>
</evidence>
<keyword evidence="1" id="KW-1133">Transmembrane helix</keyword>
<gene>
    <name evidence="3" type="ORF">ACFSCS_03175</name>
</gene>
<keyword evidence="4" id="KW-1185">Reference proteome</keyword>
<keyword evidence="2" id="KW-0732">Signal</keyword>
<feature type="chain" id="PRO_5045968996" description="Tissue inhibitor of metalloproteinase" evidence="2">
    <location>
        <begin position="21"/>
        <end position="193"/>
    </location>
</feature>
<evidence type="ECO:0000256" key="1">
    <source>
        <dbReference type="SAM" id="Phobius"/>
    </source>
</evidence>
<proteinExistence type="predicted"/>
<name>A0ABW4RUW2_9ACTN</name>
<feature type="transmembrane region" description="Helical" evidence="1">
    <location>
        <begin position="170"/>
        <end position="190"/>
    </location>
</feature>
<evidence type="ECO:0000313" key="3">
    <source>
        <dbReference type="EMBL" id="MFD1889188.1"/>
    </source>
</evidence>
<reference evidence="4" key="1">
    <citation type="journal article" date="2019" name="Int. J. Syst. Evol. Microbiol.">
        <title>The Global Catalogue of Microorganisms (GCM) 10K type strain sequencing project: providing services to taxonomists for standard genome sequencing and annotation.</title>
        <authorList>
            <consortium name="The Broad Institute Genomics Platform"/>
            <consortium name="The Broad Institute Genome Sequencing Center for Infectious Disease"/>
            <person name="Wu L."/>
            <person name="Ma J."/>
        </authorList>
    </citation>
    <scope>NUCLEOTIDE SEQUENCE [LARGE SCALE GENOMIC DNA]</scope>
    <source>
        <strain evidence="4">CAIM 431</strain>
    </source>
</reference>
<evidence type="ECO:0000256" key="2">
    <source>
        <dbReference type="SAM" id="SignalP"/>
    </source>
</evidence>
<dbReference type="RefSeq" id="WP_343872171.1">
    <property type="nucleotide sequence ID" value="NZ_BAAAIX010000007.1"/>
</dbReference>